<accession>M8BJ73</accession>
<evidence type="ECO:0000313" key="2">
    <source>
        <dbReference type="EnsemblPlants" id="EMT21768"/>
    </source>
</evidence>
<feature type="region of interest" description="Disordered" evidence="1">
    <location>
        <begin position="304"/>
        <end position="362"/>
    </location>
</feature>
<dbReference type="EnsemblPlants" id="EMT21768">
    <property type="protein sequence ID" value="EMT21768"/>
    <property type="gene ID" value="F775_24422"/>
</dbReference>
<dbReference type="PANTHER" id="PTHR47482:SF5">
    <property type="entry name" value="FAR1 DOMAIN-CONTAINING PROTEIN"/>
    <property type="match status" value="1"/>
</dbReference>
<dbReference type="AlphaFoldDB" id="M8BJ73"/>
<evidence type="ECO:0000256" key="1">
    <source>
        <dbReference type="SAM" id="MobiDB-lite"/>
    </source>
</evidence>
<feature type="compositionally biased region" description="Basic and acidic residues" evidence="1">
    <location>
        <begin position="66"/>
        <end position="76"/>
    </location>
</feature>
<organism evidence="2">
    <name type="scientific">Aegilops tauschii</name>
    <name type="common">Tausch's goatgrass</name>
    <name type="synonym">Aegilops squarrosa</name>
    <dbReference type="NCBI Taxonomy" id="37682"/>
    <lineage>
        <taxon>Eukaryota</taxon>
        <taxon>Viridiplantae</taxon>
        <taxon>Streptophyta</taxon>
        <taxon>Embryophyta</taxon>
        <taxon>Tracheophyta</taxon>
        <taxon>Spermatophyta</taxon>
        <taxon>Magnoliopsida</taxon>
        <taxon>Liliopsida</taxon>
        <taxon>Poales</taxon>
        <taxon>Poaceae</taxon>
        <taxon>BOP clade</taxon>
        <taxon>Pooideae</taxon>
        <taxon>Triticodae</taxon>
        <taxon>Triticeae</taxon>
        <taxon>Triticinae</taxon>
        <taxon>Aegilops</taxon>
    </lineage>
</organism>
<name>M8BJ73_AEGTA</name>
<dbReference type="ExpressionAtlas" id="M8BJ73">
    <property type="expression patterns" value="baseline"/>
</dbReference>
<sequence>MEFLMQPINRTLLVEVNDNDITMGAVRVPLDAPAYVELAAPAASSADGQIWREEGGAEAGSADKAQCSEHSIEQLDPKTPGWTQRQYRKIRIEWEVGVQSACRCCCSGQGSLRGQGDSPGEDNPGICRATWRHCHCAKIGTSFDTLGEAYNFYNLYSWEKGFGIRYGKSRMNVNWTKCMQEIVCGSAGKPIVENTRSCRCECPALMRLLRKYMSLIFDTEMKPFADVRDGLGLEDRLADNMKVPNRVQSQGDVYPEVDVRGASWELSRGGSSVIEIEEYSKGCNGLIQVTGAGDLSDAEEVEELAVPHGEQGGGSADEGYGEHDPAACDSEGECANSESLYLKEDDTVEESNRNNAKRARIN</sequence>
<protein>
    <submittedName>
        <fullName evidence="2">Uncharacterized protein</fullName>
    </submittedName>
</protein>
<feature type="region of interest" description="Disordered" evidence="1">
    <location>
        <begin position="55"/>
        <end position="79"/>
    </location>
</feature>
<reference evidence="2" key="1">
    <citation type="submission" date="2015-06" db="UniProtKB">
        <authorList>
            <consortium name="EnsemblPlants"/>
        </authorList>
    </citation>
    <scope>IDENTIFICATION</scope>
</reference>
<proteinExistence type="predicted"/>
<dbReference type="PANTHER" id="PTHR47482">
    <property type="entry name" value="OS11G0632001 PROTEIN"/>
    <property type="match status" value="1"/>
</dbReference>